<protein>
    <submittedName>
        <fullName evidence="1">Uncharacterized protein</fullName>
    </submittedName>
</protein>
<name>A4C121_9FLAO</name>
<dbReference type="EMBL" id="AAOG01000003">
    <property type="protein sequence ID" value="EAR11824.1"/>
    <property type="molecule type" value="Genomic_DNA"/>
</dbReference>
<dbReference type="HOGENOM" id="CLU_3423045_0_0_10"/>
<dbReference type="Proteomes" id="UP000003053">
    <property type="component" value="Unassembled WGS sequence"/>
</dbReference>
<dbReference type="AlphaFoldDB" id="A4C121"/>
<organism evidence="1 2">
    <name type="scientific">Polaribacter irgensii 23-P</name>
    <dbReference type="NCBI Taxonomy" id="313594"/>
    <lineage>
        <taxon>Bacteria</taxon>
        <taxon>Pseudomonadati</taxon>
        <taxon>Bacteroidota</taxon>
        <taxon>Flavobacteriia</taxon>
        <taxon>Flavobacteriales</taxon>
        <taxon>Flavobacteriaceae</taxon>
    </lineage>
</organism>
<accession>A4C121</accession>
<evidence type="ECO:0000313" key="2">
    <source>
        <dbReference type="Proteomes" id="UP000003053"/>
    </source>
</evidence>
<evidence type="ECO:0000313" key="1">
    <source>
        <dbReference type="EMBL" id="EAR11824.1"/>
    </source>
</evidence>
<sequence>MKAFSISRNPDTVKGAKLKIYFK</sequence>
<gene>
    <name evidence="1" type="ORF">PI23P_10842</name>
</gene>
<comment type="caution">
    <text evidence="1">The sequence shown here is derived from an EMBL/GenBank/DDBJ whole genome shotgun (WGS) entry which is preliminary data.</text>
</comment>
<keyword evidence="2" id="KW-1185">Reference proteome</keyword>
<proteinExistence type="predicted"/>
<reference evidence="1 2" key="1">
    <citation type="submission" date="2006-02" db="EMBL/GenBank/DDBJ databases">
        <authorList>
            <person name="Murray A."/>
            <person name="Staley J."/>
            <person name="Ferriera S."/>
            <person name="Johnson J."/>
            <person name="Kravitz S."/>
            <person name="Halpern A."/>
            <person name="Remington K."/>
            <person name="Beeson K."/>
            <person name="Tran B."/>
            <person name="Rogers Y.-H."/>
            <person name="Friedman R."/>
            <person name="Venter J.C."/>
        </authorList>
    </citation>
    <scope>NUCLEOTIDE SEQUENCE [LARGE SCALE GENOMIC DNA]</scope>
    <source>
        <strain evidence="1 2">23-P</strain>
    </source>
</reference>
<dbReference type="STRING" id="313594.PI23P_10842"/>